<name>A0A8B7C0U5_PHODC</name>
<keyword evidence="2" id="KW-1185">Reference proteome</keyword>
<feature type="region of interest" description="Disordered" evidence="1">
    <location>
        <begin position="448"/>
        <end position="470"/>
    </location>
</feature>
<dbReference type="GeneID" id="103706867"/>
<evidence type="ECO:0000313" key="2">
    <source>
        <dbReference type="Proteomes" id="UP000228380"/>
    </source>
</evidence>
<dbReference type="Pfam" id="PF07818">
    <property type="entry name" value="HCNGP"/>
    <property type="match status" value="1"/>
</dbReference>
<dbReference type="Proteomes" id="UP000228380">
    <property type="component" value="Chromosome 4"/>
</dbReference>
<dbReference type="PANTHER" id="PTHR13464">
    <property type="entry name" value="TRANSCRIPTIONAL REGULATOR PROTEIN HCNGP"/>
    <property type="match status" value="1"/>
</dbReference>
<feature type="region of interest" description="Disordered" evidence="1">
    <location>
        <begin position="221"/>
        <end position="248"/>
    </location>
</feature>
<dbReference type="GO" id="GO:0006355">
    <property type="term" value="P:regulation of DNA-templated transcription"/>
    <property type="evidence" value="ECO:0007669"/>
    <property type="project" value="InterPro"/>
</dbReference>
<dbReference type="GO" id="GO:0005634">
    <property type="term" value="C:nucleus"/>
    <property type="evidence" value="ECO:0007669"/>
    <property type="project" value="TreeGrafter"/>
</dbReference>
<gene>
    <name evidence="3" type="primary">LOC103706867</name>
</gene>
<feature type="compositionally biased region" description="Pro residues" evidence="1">
    <location>
        <begin position="107"/>
        <end position="120"/>
    </location>
</feature>
<organism evidence="2 3">
    <name type="scientific">Phoenix dactylifera</name>
    <name type="common">Date palm</name>
    <dbReference type="NCBI Taxonomy" id="42345"/>
    <lineage>
        <taxon>Eukaryota</taxon>
        <taxon>Viridiplantae</taxon>
        <taxon>Streptophyta</taxon>
        <taxon>Embryophyta</taxon>
        <taxon>Tracheophyta</taxon>
        <taxon>Spermatophyta</taxon>
        <taxon>Magnoliopsida</taxon>
        <taxon>Liliopsida</taxon>
        <taxon>Arecaceae</taxon>
        <taxon>Coryphoideae</taxon>
        <taxon>Phoeniceae</taxon>
        <taxon>Phoenix</taxon>
    </lineage>
</organism>
<dbReference type="AlphaFoldDB" id="A0A8B7C0U5"/>
<accession>A0A8B7C0U5</accession>
<feature type="compositionally biased region" description="Polar residues" evidence="1">
    <location>
        <begin position="189"/>
        <end position="207"/>
    </location>
</feature>
<dbReference type="RefSeq" id="XP_008789344.3">
    <property type="nucleotide sequence ID" value="XM_008791122.4"/>
</dbReference>
<protein>
    <submittedName>
        <fullName evidence="3">Uncharacterized protein LOC103706867 isoform X1</fullName>
    </submittedName>
</protein>
<dbReference type="OrthoDB" id="1714508at2759"/>
<reference evidence="2" key="1">
    <citation type="journal article" date="2019" name="Nat. Commun.">
        <title>Genome-wide association mapping of date palm fruit traits.</title>
        <authorList>
            <person name="Hazzouri K.M."/>
            <person name="Gros-Balthazard M."/>
            <person name="Flowers J.M."/>
            <person name="Copetti D."/>
            <person name="Lemansour A."/>
            <person name="Lebrun M."/>
            <person name="Masmoudi K."/>
            <person name="Ferrand S."/>
            <person name="Dhar M.I."/>
            <person name="Fresquez Z.A."/>
            <person name="Rosas U."/>
            <person name="Zhang J."/>
            <person name="Talag J."/>
            <person name="Lee S."/>
            <person name="Kudrna D."/>
            <person name="Powell R.F."/>
            <person name="Leitch I.J."/>
            <person name="Krueger R.R."/>
            <person name="Wing R.A."/>
            <person name="Amiri K.M.A."/>
            <person name="Purugganan M.D."/>
        </authorList>
    </citation>
    <scope>NUCLEOTIDE SEQUENCE [LARGE SCALE GENOMIC DNA]</scope>
    <source>
        <strain evidence="2">cv. Khalas</strain>
    </source>
</reference>
<dbReference type="PANTHER" id="PTHR13464:SF0">
    <property type="entry name" value="SAP30-BINDING PROTEIN"/>
    <property type="match status" value="1"/>
</dbReference>
<evidence type="ECO:0000313" key="3">
    <source>
        <dbReference type="RefSeq" id="XP_008789344.3"/>
    </source>
</evidence>
<proteinExistence type="predicted"/>
<sequence>MAAEAGGIALLSMYNDEEEDDEEQEPEAHAGAGGRADADADADGGSKNNGISPPSYPAIESSSPSLGARSPFFPDEGADYKTLKSPVARSPTPPPFRLFQQSSPFPLTSPSPPPPVPPPTSFSDPVGAQRMRRGSLVIVDYAHDENALSPEPEEGEILSSGRVVMGAELQVSNGNLEERTPPGTVHILTPNTQQEPPQSSDLPEQSKNEISVAMEFSVAEPEVAPVEEAAADSMETQKDDPLNKFLPPPVTTKCTEELQLFQEKINKFLAYKRAGKSFNADLRNRKDYRNPDFLQHAVRYQDIDQIGTCLSKDVFDPHGYDKSDYYDEIEADMKREVERKEQERKKSQKVEFVAGGTQPGTVAPALKMSMQIPVAGVSAAATGVVQPVPKAVDAITKDIRQSKKTKWDKIDGDVKNPMHTGGHDNLSTVGVHAAHLSTANAGAGYTAFAQQKRREAEEKRSSERKFDKRS</sequence>
<dbReference type="InterPro" id="IPR012479">
    <property type="entry name" value="SAP30BP"/>
</dbReference>
<feature type="compositionally biased region" description="Basic and acidic residues" evidence="1">
    <location>
        <begin position="452"/>
        <end position="470"/>
    </location>
</feature>
<dbReference type="KEGG" id="pda:103706867"/>
<evidence type="ECO:0000256" key="1">
    <source>
        <dbReference type="SAM" id="MobiDB-lite"/>
    </source>
</evidence>
<feature type="compositionally biased region" description="Acidic residues" evidence="1">
    <location>
        <begin position="15"/>
        <end position="25"/>
    </location>
</feature>
<reference evidence="3" key="2">
    <citation type="submission" date="2025-08" db="UniProtKB">
        <authorList>
            <consortium name="RefSeq"/>
        </authorList>
    </citation>
    <scope>IDENTIFICATION</scope>
    <source>
        <tissue evidence="3">Young leaves</tissue>
    </source>
</reference>
<feature type="region of interest" description="Disordered" evidence="1">
    <location>
        <begin position="174"/>
        <end position="207"/>
    </location>
</feature>
<feature type="region of interest" description="Disordered" evidence="1">
    <location>
        <begin position="1"/>
        <end position="129"/>
    </location>
</feature>